<organism evidence="1 2">
    <name type="scientific">Acipenser ruthenus</name>
    <name type="common">Sterlet sturgeon</name>
    <dbReference type="NCBI Taxonomy" id="7906"/>
    <lineage>
        <taxon>Eukaryota</taxon>
        <taxon>Metazoa</taxon>
        <taxon>Chordata</taxon>
        <taxon>Craniata</taxon>
        <taxon>Vertebrata</taxon>
        <taxon>Euteleostomi</taxon>
        <taxon>Actinopterygii</taxon>
        <taxon>Chondrostei</taxon>
        <taxon>Acipenseriformes</taxon>
        <taxon>Acipenseridae</taxon>
        <taxon>Acipenser</taxon>
    </lineage>
</organism>
<evidence type="ECO:0000313" key="1">
    <source>
        <dbReference type="EMBL" id="RXM98484.1"/>
    </source>
</evidence>
<proteinExistence type="predicted"/>
<gene>
    <name evidence="1" type="ORF">EOD39_13068</name>
</gene>
<dbReference type="AlphaFoldDB" id="A0A662YPD5"/>
<comment type="caution">
    <text evidence="1">The sequence shown here is derived from an EMBL/GenBank/DDBJ whole genome shotgun (WGS) entry which is preliminary data.</text>
</comment>
<dbReference type="Proteomes" id="UP000289886">
    <property type="component" value="Unassembled WGS sequence"/>
</dbReference>
<name>A0A662YPD5_ACIRT</name>
<feature type="non-terminal residue" evidence="1">
    <location>
        <position position="1"/>
    </location>
</feature>
<keyword evidence="2" id="KW-1185">Reference proteome</keyword>
<sequence length="195" mass="22716">FSKSTKRTSVLERCGASRLPSTSPIHWNFTSRAVVTVLSKHLQLLQTFETIMDLPEFDDDAITASSGFINTLKSFYFMLLLSYNQVFRQTDPVFDILQQKASNVVFCRRTVDNFYTDITNMKMENTFQMLFNEASDFTEYPTESYRVRRKRGGAQADPILKYRSLHYSIVDNILEQPSVFFIDLEELKFLQLLEP</sequence>
<evidence type="ECO:0000313" key="2">
    <source>
        <dbReference type="Proteomes" id="UP000289886"/>
    </source>
</evidence>
<dbReference type="EMBL" id="SCEB01000669">
    <property type="protein sequence ID" value="RXM98484.1"/>
    <property type="molecule type" value="Genomic_DNA"/>
</dbReference>
<accession>A0A662YPD5</accession>
<reference evidence="1 2" key="1">
    <citation type="submission" date="2019-01" db="EMBL/GenBank/DDBJ databases">
        <title>Draft Genome and Complete Hox-Cluster Characterization of the Sterlet Sturgeon (Acipenser ruthenus).</title>
        <authorList>
            <person name="Wei Q."/>
        </authorList>
    </citation>
    <scope>NUCLEOTIDE SEQUENCE [LARGE SCALE GENOMIC DNA]</scope>
    <source>
        <strain evidence="1">WHYD16114868_AA</strain>
        <tissue evidence="1">Blood</tissue>
    </source>
</reference>
<protein>
    <submittedName>
        <fullName evidence="1">Uncharacterized protein</fullName>
    </submittedName>
</protein>